<keyword evidence="15" id="KW-1185">Reference proteome</keyword>
<dbReference type="CDD" id="cd18787">
    <property type="entry name" value="SF2_C_DEAD"/>
    <property type="match status" value="1"/>
</dbReference>
<keyword evidence="2 8" id="KW-0547">Nucleotide-binding</keyword>
<proteinExistence type="inferred from homology"/>
<reference evidence="13 15" key="1">
    <citation type="journal article" date="2012" name="Nature">
        <title>Algal genomes reveal evolutionary mosaicism and the fate of nucleomorphs.</title>
        <authorList>
            <consortium name="DOE Joint Genome Institute"/>
            <person name="Curtis B.A."/>
            <person name="Tanifuji G."/>
            <person name="Burki F."/>
            <person name="Gruber A."/>
            <person name="Irimia M."/>
            <person name="Maruyama S."/>
            <person name="Arias M.C."/>
            <person name="Ball S.G."/>
            <person name="Gile G.H."/>
            <person name="Hirakawa Y."/>
            <person name="Hopkins J.F."/>
            <person name="Kuo A."/>
            <person name="Rensing S.A."/>
            <person name="Schmutz J."/>
            <person name="Symeonidi A."/>
            <person name="Elias M."/>
            <person name="Eveleigh R.J."/>
            <person name="Herman E.K."/>
            <person name="Klute M.J."/>
            <person name="Nakayama T."/>
            <person name="Obornik M."/>
            <person name="Reyes-Prieto A."/>
            <person name="Armbrust E.V."/>
            <person name="Aves S.J."/>
            <person name="Beiko R.G."/>
            <person name="Coutinho P."/>
            <person name="Dacks J.B."/>
            <person name="Durnford D.G."/>
            <person name="Fast N.M."/>
            <person name="Green B.R."/>
            <person name="Grisdale C.J."/>
            <person name="Hempel F."/>
            <person name="Henrissat B."/>
            <person name="Hoppner M.P."/>
            <person name="Ishida K."/>
            <person name="Kim E."/>
            <person name="Koreny L."/>
            <person name="Kroth P.G."/>
            <person name="Liu Y."/>
            <person name="Malik S.B."/>
            <person name="Maier U.G."/>
            <person name="McRose D."/>
            <person name="Mock T."/>
            <person name="Neilson J.A."/>
            <person name="Onodera N.T."/>
            <person name="Poole A.M."/>
            <person name="Pritham E.J."/>
            <person name="Richards T.A."/>
            <person name="Rocap G."/>
            <person name="Roy S.W."/>
            <person name="Sarai C."/>
            <person name="Schaack S."/>
            <person name="Shirato S."/>
            <person name="Slamovits C.H."/>
            <person name="Spencer D.F."/>
            <person name="Suzuki S."/>
            <person name="Worden A.Z."/>
            <person name="Zauner S."/>
            <person name="Barry K."/>
            <person name="Bell C."/>
            <person name="Bharti A.K."/>
            <person name="Crow J.A."/>
            <person name="Grimwood J."/>
            <person name="Kramer R."/>
            <person name="Lindquist E."/>
            <person name="Lucas S."/>
            <person name="Salamov A."/>
            <person name="McFadden G.I."/>
            <person name="Lane C.E."/>
            <person name="Keeling P.J."/>
            <person name="Gray M.W."/>
            <person name="Grigoriev I.V."/>
            <person name="Archibald J.M."/>
        </authorList>
    </citation>
    <scope>NUCLEOTIDE SEQUENCE</scope>
    <source>
        <strain evidence="13 15">CCMP2712</strain>
    </source>
</reference>
<dbReference type="KEGG" id="gtt:GUITHDRAFT_116000"/>
<feature type="region of interest" description="Disordered" evidence="9">
    <location>
        <begin position="1"/>
        <end position="83"/>
    </location>
</feature>
<evidence type="ECO:0000256" key="9">
    <source>
        <dbReference type="SAM" id="MobiDB-lite"/>
    </source>
</evidence>
<evidence type="ECO:0000313" key="13">
    <source>
        <dbReference type="EMBL" id="EKX37861.1"/>
    </source>
</evidence>
<feature type="short sequence motif" description="Q motif" evidence="7">
    <location>
        <begin position="343"/>
        <end position="371"/>
    </location>
</feature>
<evidence type="ECO:0000256" key="4">
    <source>
        <dbReference type="ARBA" id="ARBA00022806"/>
    </source>
</evidence>
<evidence type="ECO:0000256" key="8">
    <source>
        <dbReference type="RuleBase" id="RU365068"/>
    </source>
</evidence>
<dbReference type="InterPro" id="IPR001650">
    <property type="entry name" value="Helicase_C-like"/>
</dbReference>
<keyword evidence="5 8" id="KW-0067">ATP-binding</keyword>
<dbReference type="Pfam" id="PF00270">
    <property type="entry name" value="DEAD"/>
    <property type="match status" value="1"/>
</dbReference>
<dbReference type="EnsemblProtists" id="EKX37861">
    <property type="protein sequence ID" value="EKX37861"/>
    <property type="gene ID" value="GUITHDRAFT_116000"/>
</dbReference>
<dbReference type="Gene3D" id="3.40.50.300">
    <property type="entry name" value="P-loop containing nucleotide triphosphate hydrolases"/>
    <property type="match status" value="2"/>
</dbReference>
<reference evidence="14" key="3">
    <citation type="submission" date="2015-06" db="UniProtKB">
        <authorList>
            <consortium name="EnsemblProtists"/>
        </authorList>
    </citation>
    <scope>IDENTIFICATION</scope>
</reference>
<dbReference type="SUPFAM" id="SSF52540">
    <property type="entry name" value="P-loop containing nucleoside triphosphate hydrolases"/>
    <property type="match status" value="1"/>
</dbReference>
<dbReference type="InterPro" id="IPR011545">
    <property type="entry name" value="DEAD/DEAH_box_helicase_dom"/>
</dbReference>
<feature type="compositionally biased region" description="Basic and acidic residues" evidence="9">
    <location>
        <begin position="303"/>
        <end position="313"/>
    </location>
</feature>
<accession>L1INK2</accession>
<feature type="compositionally biased region" description="Acidic residues" evidence="9">
    <location>
        <begin position="65"/>
        <end position="83"/>
    </location>
</feature>
<dbReference type="GeneID" id="17294626"/>
<evidence type="ECO:0000256" key="6">
    <source>
        <dbReference type="ARBA" id="ARBA00022884"/>
    </source>
</evidence>
<name>L1INK2_GUITC</name>
<dbReference type="PROSITE" id="PS51192">
    <property type="entry name" value="HELICASE_ATP_BIND_1"/>
    <property type="match status" value="1"/>
</dbReference>
<protein>
    <recommendedName>
        <fullName evidence="8">ATP-dependent RNA helicase</fullName>
        <ecNumber evidence="8">3.6.4.13</ecNumber>
    </recommendedName>
</protein>
<comment type="subcellular location">
    <subcellularLocation>
        <location evidence="1">Plastid</location>
        <location evidence="1">Chloroplast</location>
    </subcellularLocation>
</comment>
<organism evidence="13">
    <name type="scientific">Guillardia theta (strain CCMP2712)</name>
    <name type="common">Cryptophyte</name>
    <dbReference type="NCBI Taxonomy" id="905079"/>
    <lineage>
        <taxon>Eukaryota</taxon>
        <taxon>Cryptophyceae</taxon>
        <taxon>Pyrenomonadales</taxon>
        <taxon>Geminigeraceae</taxon>
        <taxon>Guillardia</taxon>
    </lineage>
</organism>
<dbReference type="SMART" id="SM00487">
    <property type="entry name" value="DEXDc"/>
    <property type="match status" value="1"/>
</dbReference>
<dbReference type="InterPro" id="IPR014001">
    <property type="entry name" value="Helicase_ATP-bd"/>
</dbReference>
<dbReference type="GO" id="GO:0016787">
    <property type="term" value="F:hydrolase activity"/>
    <property type="evidence" value="ECO:0007669"/>
    <property type="project" value="UniProtKB-KW"/>
</dbReference>
<dbReference type="SMART" id="SM00490">
    <property type="entry name" value="HELICc"/>
    <property type="match status" value="1"/>
</dbReference>
<feature type="domain" description="DEAD-box RNA helicase Q" evidence="12">
    <location>
        <begin position="343"/>
        <end position="371"/>
    </location>
</feature>
<feature type="compositionally biased region" description="Basic residues" evidence="9">
    <location>
        <begin position="1"/>
        <end position="18"/>
    </location>
</feature>
<evidence type="ECO:0000313" key="14">
    <source>
        <dbReference type="EnsemblProtists" id="EKX37861"/>
    </source>
</evidence>
<dbReference type="Proteomes" id="UP000011087">
    <property type="component" value="Unassembled WGS sequence"/>
</dbReference>
<feature type="region of interest" description="Disordered" evidence="9">
    <location>
        <begin position="821"/>
        <end position="844"/>
    </location>
</feature>
<keyword evidence="6 8" id="KW-0694">RNA-binding</keyword>
<evidence type="ECO:0000313" key="15">
    <source>
        <dbReference type="Proteomes" id="UP000011087"/>
    </source>
</evidence>
<dbReference type="PROSITE" id="PS00039">
    <property type="entry name" value="DEAD_ATP_HELICASE"/>
    <property type="match status" value="1"/>
</dbReference>
<evidence type="ECO:0000259" key="11">
    <source>
        <dbReference type="PROSITE" id="PS51194"/>
    </source>
</evidence>
<dbReference type="InterPro" id="IPR027417">
    <property type="entry name" value="P-loop_NTPase"/>
</dbReference>
<dbReference type="PANTHER" id="PTHR24031">
    <property type="entry name" value="RNA HELICASE"/>
    <property type="match status" value="1"/>
</dbReference>
<keyword evidence="4 8" id="KW-0347">Helicase</keyword>
<gene>
    <name evidence="13" type="ORF">GUITHDRAFT_116000</name>
</gene>
<dbReference type="HOGENOM" id="CLU_312964_0_0_1"/>
<evidence type="ECO:0000256" key="2">
    <source>
        <dbReference type="ARBA" id="ARBA00022741"/>
    </source>
</evidence>
<feature type="compositionally biased region" description="Acidic residues" evidence="9">
    <location>
        <begin position="25"/>
        <end position="43"/>
    </location>
</feature>
<dbReference type="Pfam" id="PF00271">
    <property type="entry name" value="Helicase_C"/>
    <property type="match status" value="1"/>
</dbReference>
<feature type="domain" description="Helicase ATP-binding" evidence="10">
    <location>
        <begin position="375"/>
        <end position="589"/>
    </location>
</feature>
<dbReference type="RefSeq" id="XP_005824841.1">
    <property type="nucleotide sequence ID" value="XM_005824784.1"/>
</dbReference>
<feature type="compositionally biased region" description="Polar residues" evidence="9">
    <location>
        <begin position="276"/>
        <end position="294"/>
    </location>
</feature>
<comment type="function">
    <text evidence="8">RNA helicase.</text>
</comment>
<feature type="region of interest" description="Disordered" evidence="9">
    <location>
        <begin position="259"/>
        <end position="316"/>
    </location>
</feature>
<dbReference type="InterPro" id="IPR000629">
    <property type="entry name" value="RNA-helicase_DEAD-box_CS"/>
</dbReference>
<dbReference type="EMBL" id="JH993054">
    <property type="protein sequence ID" value="EKX37861.1"/>
    <property type="molecule type" value="Genomic_DNA"/>
</dbReference>
<dbReference type="GO" id="GO:0009507">
    <property type="term" value="C:chloroplast"/>
    <property type="evidence" value="ECO:0007669"/>
    <property type="project" value="UniProtKB-SubCell"/>
</dbReference>
<feature type="domain" description="Helicase C-terminal" evidence="11">
    <location>
        <begin position="641"/>
        <end position="803"/>
    </location>
</feature>
<dbReference type="InterPro" id="IPR014014">
    <property type="entry name" value="RNA_helicase_DEAD_Q_motif"/>
</dbReference>
<comment type="catalytic activity">
    <reaction evidence="8">
        <text>ATP + H2O = ADP + phosphate + H(+)</text>
        <dbReference type="Rhea" id="RHEA:13065"/>
        <dbReference type="ChEBI" id="CHEBI:15377"/>
        <dbReference type="ChEBI" id="CHEBI:15378"/>
        <dbReference type="ChEBI" id="CHEBI:30616"/>
        <dbReference type="ChEBI" id="CHEBI:43474"/>
        <dbReference type="ChEBI" id="CHEBI:456216"/>
        <dbReference type="EC" id="3.6.4.13"/>
    </reaction>
</comment>
<dbReference type="GO" id="GO:0005524">
    <property type="term" value="F:ATP binding"/>
    <property type="evidence" value="ECO:0007669"/>
    <property type="project" value="UniProtKB-UniRule"/>
</dbReference>
<dbReference type="PROSITE" id="PS51195">
    <property type="entry name" value="Q_MOTIF"/>
    <property type="match status" value="1"/>
</dbReference>
<reference evidence="15" key="2">
    <citation type="submission" date="2012-11" db="EMBL/GenBank/DDBJ databases">
        <authorList>
            <person name="Kuo A."/>
            <person name="Curtis B.A."/>
            <person name="Tanifuji G."/>
            <person name="Burki F."/>
            <person name="Gruber A."/>
            <person name="Irimia M."/>
            <person name="Maruyama S."/>
            <person name="Arias M.C."/>
            <person name="Ball S.G."/>
            <person name="Gile G.H."/>
            <person name="Hirakawa Y."/>
            <person name="Hopkins J.F."/>
            <person name="Rensing S.A."/>
            <person name="Schmutz J."/>
            <person name="Symeonidi A."/>
            <person name="Elias M."/>
            <person name="Eveleigh R.J."/>
            <person name="Herman E.K."/>
            <person name="Klute M.J."/>
            <person name="Nakayama T."/>
            <person name="Obornik M."/>
            <person name="Reyes-Prieto A."/>
            <person name="Armbrust E.V."/>
            <person name="Aves S.J."/>
            <person name="Beiko R.G."/>
            <person name="Coutinho P."/>
            <person name="Dacks J.B."/>
            <person name="Durnford D.G."/>
            <person name="Fast N.M."/>
            <person name="Green B.R."/>
            <person name="Grisdale C."/>
            <person name="Hempe F."/>
            <person name="Henrissat B."/>
            <person name="Hoppner M.P."/>
            <person name="Ishida K.-I."/>
            <person name="Kim E."/>
            <person name="Koreny L."/>
            <person name="Kroth P.G."/>
            <person name="Liu Y."/>
            <person name="Malik S.-B."/>
            <person name="Maier U.G."/>
            <person name="McRose D."/>
            <person name="Mock T."/>
            <person name="Neilson J.A."/>
            <person name="Onodera N.T."/>
            <person name="Poole A.M."/>
            <person name="Pritham E.J."/>
            <person name="Richards T.A."/>
            <person name="Rocap G."/>
            <person name="Roy S.W."/>
            <person name="Sarai C."/>
            <person name="Schaack S."/>
            <person name="Shirato S."/>
            <person name="Slamovits C.H."/>
            <person name="Spencer D.F."/>
            <person name="Suzuki S."/>
            <person name="Worden A.Z."/>
            <person name="Zauner S."/>
            <person name="Barry K."/>
            <person name="Bell C."/>
            <person name="Bharti A.K."/>
            <person name="Crow J.A."/>
            <person name="Grimwood J."/>
            <person name="Kramer R."/>
            <person name="Lindquist E."/>
            <person name="Lucas S."/>
            <person name="Salamov A."/>
            <person name="McFadden G.I."/>
            <person name="Lane C.E."/>
            <person name="Keeling P.J."/>
            <person name="Gray M.W."/>
            <person name="Grigoriev I.V."/>
            <person name="Archibald J.M."/>
        </authorList>
    </citation>
    <scope>NUCLEOTIDE SEQUENCE</scope>
    <source>
        <strain evidence="15">CCMP2712</strain>
    </source>
</reference>
<dbReference type="PaxDb" id="55529-EKX37861"/>
<dbReference type="AlphaFoldDB" id="L1INK2"/>
<comment type="domain">
    <text evidence="8">The Q motif is unique to and characteristic of the DEAD box family of RNA helicases and controls ATP binding and hydrolysis.</text>
</comment>
<keyword evidence="3 8" id="KW-0378">Hydrolase</keyword>
<evidence type="ECO:0000256" key="5">
    <source>
        <dbReference type="ARBA" id="ARBA00022840"/>
    </source>
</evidence>
<evidence type="ECO:0000259" key="10">
    <source>
        <dbReference type="PROSITE" id="PS51192"/>
    </source>
</evidence>
<dbReference type="EC" id="3.6.4.13" evidence="8"/>
<dbReference type="GO" id="GO:0003723">
    <property type="term" value="F:RNA binding"/>
    <property type="evidence" value="ECO:0007669"/>
    <property type="project" value="UniProtKB-UniRule"/>
</dbReference>
<sequence>MRATMRRKPFSRHWTARGKPKDDGMSEEEEEAVSQEQDEELSDDLVPSQEPETDSSSSPDTVNFDMDEEDESLGSGDELSESELIEVDGGGGETGRLPSGWEAIEVNGIRCFIASNSSLLYSSKGKEIGRLNLEENVVECDAERHADSPLRLKMPVDHGTSTSAALKEADEKEREAPAVDAQAWLEVVNRKRREIMKKKGALPKSGFITFKDEELPGSDFPLHVFNIRKKRWEGNFAGGRDKLMERYTSHFLAEHDAKCASSKRWTDGAPGKTDRPASNASASQNRVASNATASETRRKKGRRGDEESVDKMQMENGTVEAEQQKIELLPAWKHQQQKIELLPAWKHLLLHPHLHYALSRLGFVTPTEIQNRSILAAIEMRRDVIGIAETGAGKTLSELSLQVCHHLNSVLQLAAQATNFSSSSISFPKAIPVVGGLAEVKQERQLSRHPAIVVGTPGRLWELLESDHAVLRPAMLKLRFIVLDEADRLVESGRFRELRRLLDLLPQARPMKLSGKGIASPAPLTELEKRCTESSKGLVRLVAEQEETSGEVVGDEVSPPLRQAFLFSATFSPRQPRYLLRRAKDSQAAERGNATKRKRVKEEMELPTSYFNMFKVARRIMKMSTKPILINVTTSRIVSSRVKEIVVKCKEEERDLFIYFFLLHNPGRTIIFVNHISLVRRLAAILAALDLPAFPFHASMQQRARLKMMDRFSSSGDSGVLVATDVAARGLDVPHVRHVIHFDLPLSRFLYTHRSGRAAHHPSAPRGYSVLLLPRDVRGSLKKVLNLTDGLHGVTRVSAHSEQFAPLRKRVRWAQKLAKLKERRQRKSRSQSWTAKMSQSLEVGDEADEKDVKAFAAESKEIERLQGMLKTHPILTRNMTQIANSKLIEEQVGARGLRTGAGAHGLSVSSAPHRAAIVGGRRQMHKLNKFLEVSDKT</sequence>
<evidence type="ECO:0000259" key="12">
    <source>
        <dbReference type="PROSITE" id="PS51195"/>
    </source>
</evidence>
<evidence type="ECO:0000256" key="7">
    <source>
        <dbReference type="PROSITE-ProRule" id="PRU00552"/>
    </source>
</evidence>
<dbReference type="PROSITE" id="PS51194">
    <property type="entry name" value="HELICASE_CTER"/>
    <property type="match status" value="1"/>
</dbReference>
<evidence type="ECO:0000256" key="3">
    <source>
        <dbReference type="ARBA" id="ARBA00022801"/>
    </source>
</evidence>
<dbReference type="STRING" id="905079.L1INK2"/>
<dbReference type="eggNOG" id="KOG0347">
    <property type="taxonomic scope" value="Eukaryota"/>
</dbReference>
<evidence type="ECO:0000256" key="1">
    <source>
        <dbReference type="ARBA" id="ARBA00004229"/>
    </source>
</evidence>
<dbReference type="GO" id="GO:0003724">
    <property type="term" value="F:RNA helicase activity"/>
    <property type="evidence" value="ECO:0007669"/>
    <property type="project" value="UniProtKB-EC"/>
</dbReference>
<comment type="similarity">
    <text evidence="8">Belongs to the DEAD box helicase family.</text>
</comment>